<reference evidence="4 5" key="1">
    <citation type="submission" date="2018-05" db="EMBL/GenBank/DDBJ databases">
        <title>Genomic Encyclopedia of Type Strains, Phase IV (KMG-IV): sequencing the most valuable type-strain genomes for metagenomic binning, comparative biology and taxonomic classification.</title>
        <authorList>
            <person name="Goeker M."/>
        </authorList>
    </citation>
    <scope>NUCLEOTIDE SEQUENCE [LARGE SCALE GENOMIC DNA]</scope>
    <source>
        <strain evidence="4 5">DSM 6462</strain>
    </source>
</reference>
<comment type="caution">
    <text evidence="4">The sequence shown here is derived from an EMBL/GenBank/DDBJ whole genome shotgun (WGS) entry which is preliminary data.</text>
</comment>
<dbReference type="InterPro" id="IPR000524">
    <property type="entry name" value="Tscrpt_reg_HTH_GntR"/>
</dbReference>
<dbReference type="SMART" id="SM00895">
    <property type="entry name" value="FCD"/>
    <property type="match status" value="1"/>
</dbReference>
<dbReference type="InterPro" id="IPR036390">
    <property type="entry name" value="WH_DNA-bd_sf"/>
</dbReference>
<dbReference type="Proteomes" id="UP000248021">
    <property type="component" value="Unassembled WGS sequence"/>
</dbReference>
<gene>
    <name evidence="4" type="ORF">C7450_11829</name>
</gene>
<evidence type="ECO:0000313" key="5">
    <source>
        <dbReference type="Proteomes" id="UP000248021"/>
    </source>
</evidence>
<keyword evidence="1" id="KW-0805">Transcription regulation</keyword>
<dbReference type="PROSITE" id="PS50949">
    <property type="entry name" value="HTH_GNTR"/>
    <property type="match status" value="1"/>
</dbReference>
<keyword evidence="5" id="KW-1185">Reference proteome</keyword>
<dbReference type="InterPro" id="IPR036388">
    <property type="entry name" value="WH-like_DNA-bd_sf"/>
</dbReference>
<dbReference type="Gene3D" id="1.20.120.530">
    <property type="entry name" value="GntR ligand-binding domain-like"/>
    <property type="match status" value="1"/>
</dbReference>
<dbReference type="PANTHER" id="PTHR43537:SF20">
    <property type="entry name" value="HTH-TYPE TRANSCRIPTIONAL REPRESSOR GLAR"/>
    <property type="match status" value="1"/>
</dbReference>
<evidence type="ECO:0000313" key="4">
    <source>
        <dbReference type="EMBL" id="PXW51874.1"/>
    </source>
</evidence>
<dbReference type="Gene3D" id="1.10.10.10">
    <property type="entry name" value="Winged helix-like DNA-binding domain superfamily/Winged helix DNA-binding domain"/>
    <property type="match status" value="1"/>
</dbReference>
<dbReference type="SUPFAM" id="SSF48008">
    <property type="entry name" value="GntR ligand-binding domain-like"/>
    <property type="match status" value="1"/>
</dbReference>
<dbReference type="SUPFAM" id="SSF46785">
    <property type="entry name" value="Winged helix' DNA-binding domain"/>
    <property type="match status" value="1"/>
</dbReference>
<dbReference type="Pfam" id="PF00392">
    <property type="entry name" value="GntR"/>
    <property type="match status" value="1"/>
</dbReference>
<protein>
    <submittedName>
        <fullName evidence="4">GntR family carbon starvation induced transcriptional regulator</fullName>
    </submittedName>
</protein>
<evidence type="ECO:0000256" key="3">
    <source>
        <dbReference type="ARBA" id="ARBA00023163"/>
    </source>
</evidence>
<dbReference type="AlphaFoldDB" id="A0A2V3TTQ9"/>
<accession>A0A2V3TTQ9</accession>
<evidence type="ECO:0000256" key="2">
    <source>
        <dbReference type="ARBA" id="ARBA00023125"/>
    </source>
</evidence>
<dbReference type="InterPro" id="IPR008920">
    <property type="entry name" value="TF_FadR/GntR_C"/>
</dbReference>
<dbReference type="GO" id="GO:0003677">
    <property type="term" value="F:DNA binding"/>
    <property type="evidence" value="ECO:0007669"/>
    <property type="project" value="UniProtKB-KW"/>
</dbReference>
<dbReference type="SMART" id="SM00345">
    <property type="entry name" value="HTH_GNTR"/>
    <property type="match status" value="1"/>
</dbReference>
<dbReference type="InterPro" id="IPR011711">
    <property type="entry name" value="GntR_C"/>
</dbReference>
<sequence>MMESGAAIPILVEEAMSETLSAQPSAQTVAENVYRSIKSDLLSGALPPGSALLTRDLLARYDCGISPLREALARLVGEQFLEAASHRGVRVPRPSISDVEDVYRIRIALEREALGLALQCGDDDWEADIIATCHRMEKAPLPYHVADQPSAVMEWEARHRAFHFSLIKAAPSPRLLRLIDQMVDQTERYRALRLSGMDRAKLGHDLVAEHRSLMEMVLARDPASLDFLAAHLDRTRIAVSAILREGAAP</sequence>
<proteinExistence type="predicted"/>
<dbReference type="EMBL" id="QJJK01000018">
    <property type="protein sequence ID" value="PXW51874.1"/>
    <property type="molecule type" value="Genomic_DNA"/>
</dbReference>
<organism evidence="4 5">
    <name type="scientific">Chelatococcus asaccharovorans</name>
    <dbReference type="NCBI Taxonomy" id="28210"/>
    <lineage>
        <taxon>Bacteria</taxon>
        <taxon>Pseudomonadati</taxon>
        <taxon>Pseudomonadota</taxon>
        <taxon>Alphaproteobacteria</taxon>
        <taxon>Hyphomicrobiales</taxon>
        <taxon>Chelatococcaceae</taxon>
        <taxon>Chelatococcus</taxon>
    </lineage>
</organism>
<dbReference type="Pfam" id="PF07729">
    <property type="entry name" value="FCD"/>
    <property type="match status" value="1"/>
</dbReference>
<name>A0A2V3TTQ9_9HYPH</name>
<dbReference type="PANTHER" id="PTHR43537">
    <property type="entry name" value="TRANSCRIPTIONAL REGULATOR, GNTR FAMILY"/>
    <property type="match status" value="1"/>
</dbReference>
<keyword evidence="3" id="KW-0804">Transcription</keyword>
<keyword evidence="2" id="KW-0238">DNA-binding</keyword>
<dbReference type="GO" id="GO:0003700">
    <property type="term" value="F:DNA-binding transcription factor activity"/>
    <property type="evidence" value="ECO:0007669"/>
    <property type="project" value="InterPro"/>
</dbReference>
<evidence type="ECO:0000256" key="1">
    <source>
        <dbReference type="ARBA" id="ARBA00023015"/>
    </source>
</evidence>